<feature type="region of interest" description="Disordered" evidence="2">
    <location>
        <begin position="58"/>
        <end position="92"/>
    </location>
</feature>
<dbReference type="GO" id="GO:0000166">
    <property type="term" value="F:nucleotide binding"/>
    <property type="evidence" value="ECO:0007669"/>
    <property type="project" value="InterPro"/>
</dbReference>
<gene>
    <name evidence="6" type="ORF">CBF28_05385</name>
</gene>
<reference evidence="6 7" key="1">
    <citation type="submission" date="2017-05" db="EMBL/GenBank/DDBJ databases">
        <title>Vagococcus spp. assemblies.</title>
        <authorList>
            <person name="Gulvik C.A."/>
        </authorList>
    </citation>
    <scope>NUCLEOTIDE SEQUENCE [LARGE SCALE GENOMIC DNA]</scope>
    <source>
        <strain evidence="6 7">SS1714</strain>
    </source>
</reference>
<feature type="domain" description="Bacterial Ig" evidence="5">
    <location>
        <begin position="684"/>
        <end position="735"/>
    </location>
</feature>
<dbReference type="Proteomes" id="UP000288028">
    <property type="component" value="Unassembled WGS sequence"/>
</dbReference>
<dbReference type="SUPFAM" id="SSF55816">
    <property type="entry name" value="5'-nucleotidase (syn. UDP-sugar hydrolase), C-terminal domain"/>
    <property type="match status" value="1"/>
</dbReference>
<organism evidence="6 7">
    <name type="scientific">Vagococcus carniphilus</name>
    <dbReference type="NCBI Taxonomy" id="218144"/>
    <lineage>
        <taxon>Bacteria</taxon>
        <taxon>Bacillati</taxon>
        <taxon>Bacillota</taxon>
        <taxon>Bacilli</taxon>
        <taxon>Lactobacillales</taxon>
        <taxon>Enterococcaceae</taxon>
        <taxon>Vagococcus</taxon>
    </lineage>
</organism>
<dbReference type="Pfam" id="PF02872">
    <property type="entry name" value="5_nucleotid_C"/>
    <property type="match status" value="1"/>
</dbReference>
<feature type="domain" description="5'-Nucleotidase C-terminal" evidence="4">
    <location>
        <begin position="466"/>
        <end position="634"/>
    </location>
</feature>
<dbReference type="PANTHER" id="PTHR11575">
    <property type="entry name" value="5'-NUCLEOTIDASE-RELATED"/>
    <property type="match status" value="1"/>
</dbReference>
<dbReference type="PANTHER" id="PTHR11575:SF24">
    <property type="entry name" value="5'-NUCLEOTIDASE"/>
    <property type="match status" value="1"/>
</dbReference>
<dbReference type="PROSITE" id="PS00786">
    <property type="entry name" value="5_NUCLEOTIDASE_2"/>
    <property type="match status" value="1"/>
</dbReference>
<dbReference type="GO" id="GO:0008253">
    <property type="term" value="F:5'-nucleotidase activity"/>
    <property type="evidence" value="ECO:0007669"/>
    <property type="project" value="TreeGrafter"/>
</dbReference>
<evidence type="ECO:0000259" key="5">
    <source>
        <dbReference type="Pfam" id="PF17936"/>
    </source>
</evidence>
<dbReference type="Gene3D" id="3.90.780.10">
    <property type="entry name" value="5'-Nucleotidase, C-terminal domain"/>
    <property type="match status" value="1"/>
</dbReference>
<dbReference type="GO" id="GO:0030288">
    <property type="term" value="C:outer membrane-bounded periplasmic space"/>
    <property type="evidence" value="ECO:0007669"/>
    <property type="project" value="TreeGrafter"/>
</dbReference>
<comment type="caution">
    <text evidence="6">The sequence shown here is derived from an EMBL/GenBank/DDBJ whole genome shotgun (WGS) entry which is preliminary data.</text>
</comment>
<dbReference type="PRINTS" id="PR01607">
    <property type="entry name" value="APYRASEFAMLY"/>
</dbReference>
<dbReference type="InterPro" id="IPR004843">
    <property type="entry name" value="Calcineurin-like_PHP"/>
</dbReference>
<dbReference type="OrthoDB" id="9801679at2"/>
<dbReference type="SUPFAM" id="SSF56300">
    <property type="entry name" value="Metallo-dependent phosphatases"/>
    <property type="match status" value="1"/>
</dbReference>
<keyword evidence="1" id="KW-0732">Signal</keyword>
<name>A0A430B6G0_9ENTE</name>
<dbReference type="InterPro" id="IPR006179">
    <property type="entry name" value="5_nucleotidase/apyrase"/>
</dbReference>
<dbReference type="AlphaFoldDB" id="A0A430B6G0"/>
<dbReference type="InterPro" id="IPR006146">
    <property type="entry name" value="5'-Nucleotdase_CS"/>
</dbReference>
<evidence type="ECO:0000313" key="7">
    <source>
        <dbReference type="Proteomes" id="UP000288028"/>
    </source>
</evidence>
<dbReference type="InterPro" id="IPR036907">
    <property type="entry name" value="5'-Nucleotdase_C_sf"/>
</dbReference>
<dbReference type="Pfam" id="PF00149">
    <property type="entry name" value="Metallophos"/>
    <property type="match status" value="1"/>
</dbReference>
<dbReference type="EMBL" id="NGKB01000004">
    <property type="protein sequence ID" value="RSU15868.1"/>
    <property type="molecule type" value="Genomic_DNA"/>
</dbReference>
<proteinExistence type="predicted"/>
<protein>
    <recommendedName>
        <fullName evidence="8">Bifunctional metallophosphatase/5'-nucleotidase</fullName>
    </recommendedName>
</protein>
<dbReference type="Gene3D" id="2.60.40.10">
    <property type="entry name" value="Immunoglobulins"/>
    <property type="match status" value="1"/>
</dbReference>
<evidence type="ECO:0000259" key="4">
    <source>
        <dbReference type="Pfam" id="PF02872"/>
    </source>
</evidence>
<dbReference type="GO" id="GO:0046872">
    <property type="term" value="F:metal ion binding"/>
    <property type="evidence" value="ECO:0007669"/>
    <property type="project" value="InterPro"/>
</dbReference>
<dbReference type="InterPro" id="IPR008334">
    <property type="entry name" value="5'-Nucleotdase_C"/>
</dbReference>
<feature type="domain" description="Calcineurin-like phosphoesterase" evidence="3">
    <location>
        <begin position="160"/>
        <end position="370"/>
    </location>
</feature>
<dbReference type="InterPro" id="IPR029052">
    <property type="entry name" value="Metallo-depent_PP-like"/>
</dbReference>
<dbReference type="GO" id="GO:0009166">
    <property type="term" value="P:nucleotide catabolic process"/>
    <property type="evidence" value="ECO:0007669"/>
    <property type="project" value="InterPro"/>
</dbReference>
<sequence>MNLNICYERGKMKTNTITYVIRRRNMKKTKKGSSLLLTAILLCPLTLTATSALAAEDTTASSKEEVSMNQSAEVTAEEKAPAETDSKEDKASKTIPIQMLGVNDFHGALDTKASVYLENPLGGKDIKYENVGRASVLAAHLDKAQAEFATNNATGKTERIQAGDLVGASPANSALLRDEPTMRVFNEMKFTIGTLGNHEFDKGLGEFVRMLKGQAPDRVAMGGMSDDLWNIFKDYPRSPSTQKIAIANLVNKSDGKIPYDLPPYIVESYGEGEDRVQVGYIGVVTKEFPSLVLAEHTKDFEVIDEGEAVAKYTKELREDKKVDAIVVVSHVAATSKQGDVQGEVVDMMNTVDQKDPENSVDVVFAGHNHKETNGLINRNGKKDVRVVQSTSQGKAFIDLTGELDTVTKDFKETPSAKIVPTEASEVTPDAKVQAIVDEASEAIKPITNAAVAKADPEKLTVTDGKKMVSRKANEDDESAAGNLITDGQLYMANNTKLTDASGNEVKADFALTNSGGIRADLIVNDKDEITWGAAQTVQPFGNILQVVSMTGKDVKEALNQQYNNGKTGYTLQISGLTYAYTGMTQPAPNTPHDGSFKVVDVKKADGTPVKDDETYNVIINDFLFGGGDGFTAFTKGKLVTAMDTDTDTFVDYFKAMDKKGEKIGSPELGRKQKQTVTEAELSDASKVNEVKKKATVIKGETLPGAEVRFTTEDGKELGKGTADKDGKFEVKVTAITDKQINFHVAVGPTRIVGPVSVVFPEGPYIKDGRHVQVVKKNYSLWSNFDWKERNKSNNVLNEIFTARGKYEHENGATYLSLYDNQGKWQGYINENATKEAENLQGDYIKYGKYVTINRTGYNTWSDFNWKKRNDTGKLLGETYQARGKYKHANGSTYLSLYDNKGKWHGYINKSAVKVADGQQGAYINDGRYVTVSKDNYNIWSNFNWKKRTTSKKVFNETYQAKGRYQHFNGATYFSLYNDKGEWKGYINANAVKVGDGRQGAYIHHGKKVTINKKGYDTWSSFSWKKRSTTDELMGKTFTAKGKYNHMNGATYYSLYDNAGKWHGYVNKNAVK</sequence>
<evidence type="ECO:0000256" key="2">
    <source>
        <dbReference type="SAM" id="MobiDB-lite"/>
    </source>
</evidence>
<accession>A0A430B6G0</accession>
<feature type="compositionally biased region" description="Basic and acidic residues" evidence="2">
    <location>
        <begin position="76"/>
        <end position="92"/>
    </location>
</feature>
<dbReference type="Gene3D" id="3.60.21.10">
    <property type="match status" value="1"/>
</dbReference>
<evidence type="ECO:0000256" key="1">
    <source>
        <dbReference type="ARBA" id="ARBA00022729"/>
    </source>
</evidence>
<dbReference type="Pfam" id="PF17936">
    <property type="entry name" value="Big_6"/>
    <property type="match status" value="1"/>
</dbReference>
<evidence type="ECO:0000313" key="6">
    <source>
        <dbReference type="EMBL" id="RSU15868.1"/>
    </source>
</evidence>
<evidence type="ECO:0000259" key="3">
    <source>
        <dbReference type="Pfam" id="PF00149"/>
    </source>
</evidence>
<dbReference type="InterPro" id="IPR013783">
    <property type="entry name" value="Ig-like_fold"/>
</dbReference>
<evidence type="ECO:0008006" key="8">
    <source>
        <dbReference type="Google" id="ProtNLM"/>
    </source>
</evidence>
<keyword evidence="7" id="KW-1185">Reference proteome</keyword>
<dbReference type="GO" id="GO:0008768">
    <property type="term" value="F:UDP-sugar diphosphatase activity"/>
    <property type="evidence" value="ECO:0007669"/>
    <property type="project" value="TreeGrafter"/>
</dbReference>
<dbReference type="InterPro" id="IPR041498">
    <property type="entry name" value="Big_6"/>
</dbReference>